<dbReference type="STRING" id="297318.BK138_02505"/>
<dbReference type="AlphaFoldDB" id="A0A1R1F080"/>
<evidence type="ECO:0000256" key="6">
    <source>
        <dbReference type="ARBA" id="ARBA00023136"/>
    </source>
</evidence>
<organism evidence="9 10">
    <name type="scientific">Paenibacillus rhizosphaerae</name>
    <dbReference type="NCBI Taxonomy" id="297318"/>
    <lineage>
        <taxon>Bacteria</taxon>
        <taxon>Bacillati</taxon>
        <taxon>Bacillota</taxon>
        <taxon>Bacilli</taxon>
        <taxon>Bacillales</taxon>
        <taxon>Paenibacillaceae</taxon>
        <taxon>Paenibacillus</taxon>
    </lineage>
</organism>
<protein>
    <submittedName>
        <fullName evidence="9">ABC transporter permease</fullName>
    </submittedName>
</protein>
<feature type="transmembrane region" description="Helical" evidence="7">
    <location>
        <begin position="107"/>
        <end position="126"/>
    </location>
</feature>
<evidence type="ECO:0000256" key="2">
    <source>
        <dbReference type="ARBA" id="ARBA00022448"/>
    </source>
</evidence>
<comment type="subcellular location">
    <subcellularLocation>
        <location evidence="1 7">Cell membrane</location>
        <topology evidence="1 7">Multi-pass membrane protein</topology>
    </subcellularLocation>
</comment>
<keyword evidence="3" id="KW-1003">Cell membrane</keyword>
<feature type="transmembrane region" description="Helical" evidence="7">
    <location>
        <begin position="71"/>
        <end position="95"/>
    </location>
</feature>
<proteinExistence type="inferred from homology"/>
<evidence type="ECO:0000313" key="9">
    <source>
        <dbReference type="EMBL" id="OMF57489.1"/>
    </source>
</evidence>
<evidence type="ECO:0000259" key="8">
    <source>
        <dbReference type="PROSITE" id="PS50928"/>
    </source>
</evidence>
<dbReference type="InterPro" id="IPR035906">
    <property type="entry name" value="MetI-like_sf"/>
</dbReference>
<dbReference type="InterPro" id="IPR050809">
    <property type="entry name" value="UgpAE/MalFG_permease"/>
</dbReference>
<dbReference type="Gene3D" id="1.10.3720.10">
    <property type="entry name" value="MetI-like"/>
    <property type="match status" value="1"/>
</dbReference>
<dbReference type="SUPFAM" id="SSF161098">
    <property type="entry name" value="MetI-like"/>
    <property type="match status" value="1"/>
</dbReference>
<dbReference type="GO" id="GO:0055085">
    <property type="term" value="P:transmembrane transport"/>
    <property type="evidence" value="ECO:0007669"/>
    <property type="project" value="InterPro"/>
</dbReference>
<comment type="similarity">
    <text evidence="7">Belongs to the binding-protein-dependent transport system permease family.</text>
</comment>
<dbReference type="RefSeq" id="WP_076165354.1">
    <property type="nucleotide sequence ID" value="NZ_MRTP01000001.1"/>
</dbReference>
<dbReference type="PANTHER" id="PTHR43227:SF11">
    <property type="entry name" value="BLL4140 PROTEIN"/>
    <property type="match status" value="1"/>
</dbReference>
<keyword evidence="6 7" id="KW-0472">Membrane</keyword>
<evidence type="ECO:0000256" key="5">
    <source>
        <dbReference type="ARBA" id="ARBA00022989"/>
    </source>
</evidence>
<dbReference type="GO" id="GO:0005886">
    <property type="term" value="C:plasma membrane"/>
    <property type="evidence" value="ECO:0007669"/>
    <property type="project" value="UniProtKB-SubCell"/>
</dbReference>
<dbReference type="CDD" id="cd06261">
    <property type="entry name" value="TM_PBP2"/>
    <property type="match status" value="1"/>
</dbReference>
<comment type="caution">
    <text evidence="9">The sequence shown here is derived from an EMBL/GenBank/DDBJ whole genome shotgun (WGS) entry which is preliminary data.</text>
</comment>
<dbReference type="EMBL" id="MRTP01000001">
    <property type="protein sequence ID" value="OMF57489.1"/>
    <property type="molecule type" value="Genomic_DNA"/>
</dbReference>
<evidence type="ECO:0000256" key="3">
    <source>
        <dbReference type="ARBA" id="ARBA00022475"/>
    </source>
</evidence>
<dbReference type="Proteomes" id="UP000187172">
    <property type="component" value="Unassembled WGS sequence"/>
</dbReference>
<dbReference type="PROSITE" id="PS50928">
    <property type="entry name" value="ABC_TM1"/>
    <property type="match status" value="1"/>
</dbReference>
<feature type="transmembrane region" description="Helical" evidence="7">
    <location>
        <begin position="169"/>
        <end position="191"/>
    </location>
</feature>
<accession>A0A1R1F080</accession>
<feature type="domain" description="ABC transmembrane type-1" evidence="8">
    <location>
        <begin position="67"/>
        <end position="282"/>
    </location>
</feature>
<name>A0A1R1F080_9BACL</name>
<keyword evidence="5 7" id="KW-1133">Transmembrane helix</keyword>
<feature type="transmembrane region" description="Helical" evidence="7">
    <location>
        <begin position="259"/>
        <end position="282"/>
    </location>
</feature>
<gene>
    <name evidence="9" type="ORF">BK138_02505</name>
</gene>
<evidence type="ECO:0000256" key="7">
    <source>
        <dbReference type="RuleBase" id="RU363032"/>
    </source>
</evidence>
<evidence type="ECO:0000256" key="4">
    <source>
        <dbReference type="ARBA" id="ARBA00022692"/>
    </source>
</evidence>
<reference evidence="9 10" key="1">
    <citation type="submission" date="2016-11" db="EMBL/GenBank/DDBJ databases">
        <title>Paenibacillus species isolates.</title>
        <authorList>
            <person name="Beno S.M."/>
        </authorList>
    </citation>
    <scope>NUCLEOTIDE SEQUENCE [LARGE SCALE GENOMIC DNA]</scope>
    <source>
        <strain evidence="9 10">FSL R5-0378</strain>
    </source>
</reference>
<sequence>MRAIRKYGVLYAMMLPVVIYFIIYGYYPLARGLQISFQDYKLIGERPYIGFANYAAVWHDPFFWKALGNTVVIGGGILVFGFVAPLVIALSLNEVMTAWFKKTAQMLLYIPHLLSWVVIGGMWIFLLSPDTGIVNLVLHKVAGIEPIHFLAESTWARWVMILVSTWKDMGYSCILFLAAIVSINPSLYEAARMDGATRWQLVRFVTLPQLKGTMKVIILLNTLGVLRIFDQVFVLRNPSTSSHVDVLMMYTFQKGIMEMQVGVGAAASFFVLVFTLILTLAVRTLTRFDEVE</sequence>
<evidence type="ECO:0000313" key="10">
    <source>
        <dbReference type="Proteomes" id="UP000187172"/>
    </source>
</evidence>
<dbReference type="Pfam" id="PF00528">
    <property type="entry name" value="BPD_transp_1"/>
    <property type="match status" value="1"/>
</dbReference>
<feature type="transmembrane region" description="Helical" evidence="7">
    <location>
        <begin position="7"/>
        <end position="27"/>
    </location>
</feature>
<evidence type="ECO:0000256" key="1">
    <source>
        <dbReference type="ARBA" id="ARBA00004651"/>
    </source>
</evidence>
<keyword evidence="2 7" id="KW-0813">Transport</keyword>
<keyword evidence="10" id="KW-1185">Reference proteome</keyword>
<dbReference type="PANTHER" id="PTHR43227">
    <property type="entry name" value="BLL4140 PROTEIN"/>
    <property type="match status" value="1"/>
</dbReference>
<dbReference type="InterPro" id="IPR000515">
    <property type="entry name" value="MetI-like"/>
</dbReference>
<keyword evidence="4 7" id="KW-0812">Transmembrane</keyword>